<evidence type="ECO:0000313" key="2">
    <source>
        <dbReference type="EMBL" id="NKC28354.1"/>
    </source>
</evidence>
<dbReference type="Gene3D" id="3.90.550.10">
    <property type="entry name" value="Spore Coat Polysaccharide Biosynthesis Protein SpsA, Chain A"/>
    <property type="match status" value="1"/>
</dbReference>
<protein>
    <submittedName>
        <fullName evidence="2">Glycosyltransferase family 2 protein</fullName>
    </submittedName>
</protein>
<dbReference type="Pfam" id="PF00535">
    <property type="entry name" value="Glycos_transf_2"/>
    <property type="match status" value="1"/>
</dbReference>
<keyword evidence="3" id="KW-1185">Reference proteome</keyword>
<evidence type="ECO:0000313" key="3">
    <source>
        <dbReference type="Proteomes" id="UP000568486"/>
    </source>
</evidence>
<organism evidence="2 3">
    <name type="scientific">Brucella ciceri</name>
    <dbReference type="NCBI Taxonomy" id="391287"/>
    <lineage>
        <taxon>Bacteria</taxon>
        <taxon>Pseudomonadati</taxon>
        <taxon>Pseudomonadota</taxon>
        <taxon>Alphaproteobacteria</taxon>
        <taxon>Hyphomicrobiales</taxon>
        <taxon>Brucellaceae</taxon>
        <taxon>Brucella/Ochrobactrum group</taxon>
        <taxon>Brucella</taxon>
    </lineage>
</organism>
<sequence>MIVDDCSQKDNSLERAILWTKRNSERFVRATVVRHEFNQGLAQARNTAFAASDTRALFIMDADNMIYPRAIEVLAPWVLDEGYAAAYTQLEFFGDVSGLRYADYWSPDFSERTTT</sequence>
<dbReference type="InterPro" id="IPR001173">
    <property type="entry name" value="Glyco_trans_2-like"/>
</dbReference>
<dbReference type="EMBL" id="JAAVLR010000001">
    <property type="protein sequence ID" value="NKC28354.1"/>
    <property type="molecule type" value="Genomic_DNA"/>
</dbReference>
<dbReference type="Proteomes" id="UP000568486">
    <property type="component" value="Unassembled WGS sequence"/>
</dbReference>
<reference evidence="2 3" key="1">
    <citation type="submission" date="2020-03" db="EMBL/GenBank/DDBJ databases">
        <title>Whole genome sequencing of clinical and environmental type strains of Ochrobactrum.</title>
        <authorList>
            <person name="Dharne M."/>
        </authorList>
    </citation>
    <scope>NUCLEOTIDE SEQUENCE [LARGE SCALE GENOMIC DNA]</scope>
    <source>
        <strain evidence="2 3">DSM 22292</strain>
    </source>
</reference>
<name>A0ABX1DTV8_9HYPH</name>
<accession>A0ABX1DTV8</accession>
<gene>
    <name evidence="2" type="ORF">HED52_10470</name>
</gene>
<comment type="caution">
    <text evidence="2">The sequence shown here is derived from an EMBL/GenBank/DDBJ whole genome shotgun (WGS) entry which is preliminary data.</text>
</comment>
<evidence type="ECO:0000259" key="1">
    <source>
        <dbReference type="Pfam" id="PF00535"/>
    </source>
</evidence>
<dbReference type="SUPFAM" id="SSF53448">
    <property type="entry name" value="Nucleotide-diphospho-sugar transferases"/>
    <property type="match status" value="1"/>
</dbReference>
<dbReference type="CDD" id="cd00761">
    <property type="entry name" value="Glyco_tranf_GTA_type"/>
    <property type="match status" value="1"/>
</dbReference>
<proteinExistence type="predicted"/>
<dbReference type="InterPro" id="IPR029044">
    <property type="entry name" value="Nucleotide-diphossugar_trans"/>
</dbReference>
<feature type="domain" description="Glycosyltransferase 2-like" evidence="1">
    <location>
        <begin position="2"/>
        <end position="104"/>
    </location>
</feature>